<keyword evidence="4 6" id="KW-1133">Transmembrane helix</keyword>
<feature type="transmembrane region" description="Helical" evidence="6">
    <location>
        <begin position="56"/>
        <end position="75"/>
    </location>
</feature>
<dbReference type="PANTHER" id="PTHR22911">
    <property type="entry name" value="ACYL-MALONYL CONDENSING ENZYME-RELATED"/>
    <property type="match status" value="1"/>
</dbReference>
<dbReference type="PANTHER" id="PTHR22911:SF6">
    <property type="entry name" value="SOLUTE CARRIER FAMILY 35 MEMBER G1"/>
    <property type="match status" value="1"/>
</dbReference>
<dbReference type="GO" id="GO:0016020">
    <property type="term" value="C:membrane"/>
    <property type="evidence" value="ECO:0007669"/>
    <property type="project" value="UniProtKB-SubCell"/>
</dbReference>
<accession>A0A2R8ABQ3</accession>
<keyword evidence="3 6" id="KW-0812">Transmembrane</keyword>
<organism evidence="8 9">
    <name type="scientific">Pontivivens insulae</name>
    <dbReference type="NCBI Taxonomy" id="1639689"/>
    <lineage>
        <taxon>Bacteria</taxon>
        <taxon>Pseudomonadati</taxon>
        <taxon>Pseudomonadota</taxon>
        <taxon>Alphaproteobacteria</taxon>
        <taxon>Rhodobacterales</taxon>
        <taxon>Paracoccaceae</taxon>
        <taxon>Pontivivens</taxon>
    </lineage>
</organism>
<dbReference type="OrthoDB" id="9807937at2"/>
<feature type="transmembrane region" description="Helical" evidence="6">
    <location>
        <begin position="277"/>
        <end position="294"/>
    </location>
</feature>
<feature type="transmembrane region" description="Helical" evidence="6">
    <location>
        <begin position="220"/>
        <end position="239"/>
    </location>
</feature>
<protein>
    <submittedName>
        <fullName evidence="8">Riboflavin transporter</fullName>
    </submittedName>
</protein>
<sequence>MAISPMDQATPPPTRTQSDNLRGVIWMLFSVVMASAMSVSVRWLTDELDSRMVLMLRSGITAMLIAGCLVLPFVWRKLRFSRPRDHLIRGAFVAGSTHLGFYTLAHIPLATATVLFFTAPIFAVIIAATALGERVGPRRWSAVAAGFVGALIILRPGFIALEPAMLAALGSSILFAAALSMSRGLAQADGAMSAFVSSVVITALVTVPVAAPVWDVPTGTVAWIAVAVLVITGSARNVADLQAYRFADAAVLAPIAYLRIVFIGIAGYVLFGEVLDRYTLAGAVLIIASTLYIAHRARVVGSKS</sequence>
<dbReference type="InterPro" id="IPR037185">
    <property type="entry name" value="EmrE-like"/>
</dbReference>
<keyword evidence="9" id="KW-1185">Reference proteome</keyword>
<evidence type="ECO:0000259" key="7">
    <source>
        <dbReference type="Pfam" id="PF00892"/>
    </source>
</evidence>
<evidence type="ECO:0000256" key="1">
    <source>
        <dbReference type="ARBA" id="ARBA00004141"/>
    </source>
</evidence>
<dbReference type="Pfam" id="PF00892">
    <property type="entry name" value="EamA"/>
    <property type="match status" value="2"/>
</dbReference>
<evidence type="ECO:0000256" key="5">
    <source>
        <dbReference type="ARBA" id="ARBA00023136"/>
    </source>
</evidence>
<reference evidence="8 9" key="1">
    <citation type="submission" date="2018-03" db="EMBL/GenBank/DDBJ databases">
        <authorList>
            <person name="Keele B.F."/>
        </authorList>
    </citation>
    <scope>NUCLEOTIDE SEQUENCE [LARGE SCALE GENOMIC DNA]</scope>
    <source>
        <strain evidence="8 9">CeCT 8812</strain>
    </source>
</reference>
<dbReference type="InterPro" id="IPR000620">
    <property type="entry name" value="EamA_dom"/>
</dbReference>
<keyword evidence="5 6" id="KW-0472">Membrane</keyword>
<dbReference type="EMBL" id="OMKW01000002">
    <property type="protein sequence ID" value="SPF29652.1"/>
    <property type="molecule type" value="Genomic_DNA"/>
</dbReference>
<dbReference type="AlphaFoldDB" id="A0A2R8ABQ3"/>
<dbReference type="Proteomes" id="UP000244932">
    <property type="component" value="Unassembled WGS sequence"/>
</dbReference>
<feature type="transmembrane region" description="Helical" evidence="6">
    <location>
        <begin position="24"/>
        <end position="44"/>
    </location>
</feature>
<evidence type="ECO:0000256" key="3">
    <source>
        <dbReference type="ARBA" id="ARBA00022692"/>
    </source>
</evidence>
<evidence type="ECO:0000256" key="4">
    <source>
        <dbReference type="ARBA" id="ARBA00022989"/>
    </source>
</evidence>
<dbReference type="RefSeq" id="WP_108782330.1">
    <property type="nucleotide sequence ID" value="NZ_OMKW01000002.1"/>
</dbReference>
<name>A0A2R8ABQ3_9RHOB</name>
<comment type="similarity">
    <text evidence="2">Belongs to the drug/metabolite transporter (DMT) superfamily. 10 TMS drug/metabolite exporter (DME) (TC 2.A.7.3) family.</text>
</comment>
<feature type="transmembrane region" description="Helical" evidence="6">
    <location>
        <begin position="140"/>
        <end position="158"/>
    </location>
</feature>
<evidence type="ECO:0000256" key="2">
    <source>
        <dbReference type="ARBA" id="ARBA00009853"/>
    </source>
</evidence>
<evidence type="ECO:0000256" key="6">
    <source>
        <dbReference type="SAM" id="Phobius"/>
    </source>
</evidence>
<feature type="domain" description="EamA" evidence="7">
    <location>
        <begin position="164"/>
        <end position="293"/>
    </location>
</feature>
<feature type="transmembrane region" description="Helical" evidence="6">
    <location>
        <begin position="87"/>
        <end position="105"/>
    </location>
</feature>
<dbReference type="SUPFAM" id="SSF103481">
    <property type="entry name" value="Multidrug resistance efflux transporter EmrE"/>
    <property type="match status" value="2"/>
</dbReference>
<gene>
    <name evidence="8" type="primary">ribN_4</name>
    <name evidence="8" type="ORF">POI8812_01968</name>
</gene>
<feature type="transmembrane region" description="Helical" evidence="6">
    <location>
        <begin position="164"/>
        <end position="182"/>
    </location>
</feature>
<comment type="subcellular location">
    <subcellularLocation>
        <location evidence="1">Membrane</location>
        <topology evidence="1">Multi-pass membrane protein</topology>
    </subcellularLocation>
</comment>
<feature type="transmembrane region" description="Helical" evidence="6">
    <location>
        <begin position="194"/>
        <end position="214"/>
    </location>
</feature>
<feature type="transmembrane region" description="Helical" evidence="6">
    <location>
        <begin position="111"/>
        <end position="131"/>
    </location>
</feature>
<feature type="domain" description="EamA" evidence="7">
    <location>
        <begin position="22"/>
        <end position="154"/>
    </location>
</feature>
<feature type="transmembrane region" description="Helical" evidence="6">
    <location>
        <begin position="251"/>
        <end position="271"/>
    </location>
</feature>
<evidence type="ECO:0000313" key="8">
    <source>
        <dbReference type="EMBL" id="SPF29652.1"/>
    </source>
</evidence>
<proteinExistence type="inferred from homology"/>
<evidence type="ECO:0000313" key="9">
    <source>
        <dbReference type="Proteomes" id="UP000244932"/>
    </source>
</evidence>